<protein>
    <recommendedName>
        <fullName evidence="2">DUF7847 domain-containing protein</fullName>
    </recommendedName>
</protein>
<proteinExistence type="predicted"/>
<feature type="transmembrane region" description="Helical" evidence="1">
    <location>
        <begin position="210"/>
        <end position="231"/>
    </location>
</feature>
<evidence type="ECO:0000259" key="2">
    <source>
        <dbReference type="Pfam" id="PF25231"/>
    </source>
</evidence>
<keyword evidence="4" id="KW-1185">Reference proteome</keyword>
<evidence type="ECO:0000313" key="3">
    <source>
        <dbReference type="EMBL" id="MBX0322288.1"/>
    </source>
</evidence>
<accession>A0AAW4PPD1</accession>
<feature type="transmembrane region" description="Helical" evidence="1">
    <location>
        <begin position="109"/>
        <end position="128"/>
    </location>
</feature>
<dbReference type="AlphaFoldDB" id="A0AAW4PPD1"/>
<feature type="transmembrane region" description="Helical" evidence="1">
    <location>
        <begin position="21"/>
        <end position="47"/>
    </location>
</feature>
<sequence>MALQIGSTLREAGSQLVGRTGAILLVTYLVLLMGFQAAFNTLFAVLYARWGFEDVAATLPLTLDVPLSVAGVGVLLGMVLALYHSVVATRTFVAGARDSFPAGALTRNVPLALLNLAVGGLVYGAVVFLGTLLFVLPGIVAYVALLFLLPYVAVEDRNFVDALRSSYRLSRGHWVRLFALVFLLVATSSLLGGVAGLVGSLLLPRGVAQLVIVLVQTPVSLFVAAAIAVAFRQLRDEAAGESPVSPRNAETPSTPD</sequence>
<keyword evidence="1" id="KW-1133">Transmembrane helix</keyword>
<dbReference type="RefSeq" id="WP_220617251.1">
    <property type="nucleotide sequence ID" value="NZ_RKLR01000001.1"/>
</dbReference>
<evidence type="ECO:0000313" key="4">
    <source>
        <dbReference type="Proteomes" id="UP001430377"/>
    </source>
</evidence>
<comment type="caution">
    <text evidence="3">The sequence shown here is derived from an EMBL/GenBank/DDBJ whole genome shotgun (WGS) entry which is preliminary data.</text>
</comment>
<dbReference type="Pfam" id="PF25231">
    <property type="entry name" value="DUF7847"/>
    <property type="match status" value="1"/>
</dbReference>
<dbReference type="InterPro" id="IPR057169">
    <property type="entry name" value="DUF7847"/>
</dbReference>
<feature type="transmembrane region" description="Helical" evidence="1">
    <location>
        <begin position="134"/>
        <end position="154"/>
    </location>
</feature>
<feature type="transmembrane region" description="Helical" evidence="1">
    <location>
        <begin position="174"/>
        <end position="198"/>
    </location>
</feature>
<dbReference type="Proteomes" id="UP001430377">
    <property type="component" value="Unassembled WGS sequence"/>
</dbReference>
<keyword evidence="1" id="KW-0812">Transmembrane</keyword>
<feature type="transmembrane region" description="Helical" evidence="1">
    <location>
        <begin position="67"/>
        <end position="88"/>
    </location>
</feature>
<reference evidence="3 4" key="1">
    <citation type="submission" date="2021-06" db="EMBL/GenBank/DDBJ databases">
        <title>Halomicroarcula sp. a new haloarchaeum isolated from saline soil.</title>
        <authorList>
            <person name="Duran-Viseras A."/>
            <person name="Sanchez-Porro C."/>
            <person name="Ventosa A."/>
        </authorList>
    </citation>
    <scope>NUCLEOTIDE SEQUENCE [LARGE SCALE GENOMIC DNA]</scope>
    <source>
        <strain evidence="3 4">F13</strain>
    </source>
</reference>
<feature type="domain" description="DUF7847" evidence="2">
    <location>
        <begin position="3"/>
        <end position="234"/>
    </location>
</feature>
<gene>
    <name evidence="3" type="ORF">EGH21_04480</name>
</gene>
<name>A0AAW4PPD1_9EURY</name>
<evidence type="ECO:0000256" key="1">
    <source>
        <dbReference type="SAM" id="Phobius"/>
    </source>
</evidence>
<organism evidence="3 4">
    <name type="scientific">Haloarcula rubra</name>
    <dbReference type="NCBI Taxonomy" id="2487747"/>
    <lineage>
        <taxon>Archaea</taxon>
        <taxon>Methanobacteriati</taxon>
        <taxon>Methanobacteriota</taxon>
        <taxon>Stenosarchaea group</taxon>
        <taxon>Halobacteria</taxon>
        <taxon>Halobacteriales</taxon>
        <taxon>Haloarculaceae</taxon>
        <taxon>Haloarcula</taxon>
    </lineage>
</organism>
<keyword evidence="1" id="KW-0472">Membrane</keyword>
<dbReference type="EMBL" id="RKLR01000001">
    <property type="protein sequence ID" value="MBX0322288.1"/>
    <property type="molecule type" value="Genomic_DNA"/>
</dbReference>